<dbReference type="PANTHER" id="PTHR47634:SF9">
    <property type="entry name" value="PROTEIN KINASE DOMAIN-CONTAINING PROTEIN-RELATED"/>
    <property type="match status" value="1"/>
</dbReference>
<feature type="domain" description="Protein kinase" evidence="9">
    <location>
        <begin position="29"/>
        <end position="361"/>
    </location>
</feature>
<keyword evidence="6" id="KW-0067">ATP-binding</keyword>
<comment type="catalytic activity">
    <reaction evidence="8">
        <text>L-seryl-[protein] + ATP = O-phospho-L-seryl-[protein] + ADP + H(+)</text>
        <dbReference type="Rhea" id="RHEA:17989"/>
        <dbReference type="Rhea" id="RHEA-COMP:9863"/>
        <dbReference type="Rhea" id="RHEA-COMP:11604"/>
        <dbReference type="ChEBI" id="CHEBI:15378"/>
        <dbReference type="ChEBI" id="CHEBI:29999"/>
        <dbReference type="ChEBI" id="CHEBI:30616"/>
        <dbReference type="ChEBI" id="CHEBI:83421"/>
        <dbReference type="ChEBI" id="CHEBI:456216"/>
        <dbReference type="EC" id="2.7.11.1"/>
    </reaction>
</comment>
<dbReference type="HOGENOM" id="CLU_000288_81_13_1"/>
<name>A0A0C9X5X2_9AGAR</name>
<evidence type="ECO:0000313" key="11">
    <source>
        <dbReference type="Proteomes" id="UP000054477"/>
    </source>
</evidence>
<organism evidence="10 11">
    <name type="scientific">Laccaria amethystina LaAM-08-1</name>
    <dbReference type="NCBI Taxonomy" id="1095629"/>
    <lineage>
        <taxon>Eukaryota</taxon>
        <taxon>Fungi</taxon>
        <taxon>Dikarya</taxon>
        <taxon>Basidiomycota</taxon>
        <taxon>Agaricomycotina</taxon>
        <taxon>Agaricomycetes</taxon>
        <taxon>Agaricomycetidae</taxon>
        <taxon>Agaricales</taxon>
        <taxon>Agaricineae</taxon>
        <taxon>Hydnangiaceae</taxon>
        <taxon>Laccaria</taxon>
    </lineage>
</organism>
<dbReference type="AlphaFoldDB" id="A0A0C9X5X2"/>
<dbReference type="GO" id="GO:0004674">
    <property type="term" value="F:protein serine/threonine kinase activity"/>
    <property type="evidence" value="ECO:0007669"/>
    <property type="project" value="UniProtKB-KW"/>
</dbReference>
<dbReference type="GO" id="GO:0005524">
    <property type="term" value="F:ATP binding"/>
    <property type="evidence" value="ECO:0007669"/>
    <property type="project" value="UniProtKB-KW"/>
</dbReference>
<evidence type="ECO:0000256" key="2">
    <source>
        <dbReference type="ARBA" id="ARBA00022527"/>
    </source>
</evidence>
<evidence type="ECO:0000256" key="8">
    <source>
        <dbReference type="ARBA" id="ARBA00048679"/>
    </source>
</evidence>
<dbReference type="Gene3D" id="1.10.510.10">
    <property type="entry name" value="Transferase(Phosphotransferase) domain 1"/>
    <property type="match status" value="1"/>
</dbReference>
<proteinExistence type="predicted"/>
<evidence type="ECO:0000256" key="3">
    <source>
        <dbReference type="ARBA" id="ARBA00022679"/>
    </source>
</evidence>
<accession>A0A0C9X5X2</accession>
<reference evidence="10 11" key="1">
    <citation type="submission" date="2014-04" db="EMBL/GenBank/DDBJ databases">
        <authorList>
            <consortium name="DOE Joint Genome Institute"/>
            <person name="Kuo A."/>
            <person name="Kohler A."/>
            <person name="Nagy L.G."/>
            <person name="Floudas D."/>
            <person name="Copeland A."/>
            <person name="Barry K.W."/>
            <person name="Cichocki N."/>
            <person name="Veneault-Fourrey C."/>
            <person name="LaButti K."/>
            <person name="Lindquist E.A."/>
            <person name="Lipzen A."/>
            <person name="Lundell T."/>
            <person name="Morin E."/>
            <person name="Murat C."/>
            <person name="Sun H."/>
            <person name="Tunlid A."/>
            <person name="Henrissat B."/>
            <person name="Grigoriev I.V."/>
            <person name="Hibbett D.S."/>
            <person name="Martin F."/>
            <person name="Nordberg H.P."/>
            <person name="Cantor M.N."/>
            <person name="Hua S.X."/>
        </authorList>
    </citation>
    <scope>NUCLEOTIDE SEQUENCE [LARGE SCALE GENOMIC DNA]</scope>
    <source>
        <strain evidence="10 11">LaAM-08-1</strain>
    </source>
</reference>
<dbReference type="Pfam" id="PF00069">
    <property type="entry name" value="Pkinase"/>
    <property type="match status" value="1"/>
</dbReference>
<protein>
    <recommendedName>
        <fullName evidence="1">non-specific serine/threonine protein kinase</fullName>
        <ecNumber evidence="1">2.7.11.1</ecNumber>
    </recommendedName>
</protein>
<comment type="catalytic activity">
    <reaction evidence="7">
        <text>L-threonyl-[protein] + ATP = O-phospho-L-threonyl-[protein] + ADP + H(+)</text>
        <dbReference type="Rhea" id="RHEA:46608"/>
        <dbReference type="Rhea" id="RHEA-COMP:11060"/>
        <dbReference type="Rhea" id="RHEA-COMP:11605"/>
        <dbReference type="ChEBI" id="CHEBI:15378"/>
        <dbReference type="ChEBI" id="CHEBI:30013"/>
        <dbReference type="ChEBI" id="CHEBI:30616"/>
        <dbReference type="ChEBI" id="CHEBI:61977"/>
        <dbReference type="ChEBI" id="CHEBI:456216"/>
        <dbReference type="EC" id="2.7.11.1"/>
    </reaction>
</comment>
<dbReference type="GO" id="GO:0005737">
    <property type="term" value="C:cytoplasm"/>
    <property type="evidence" value="ECO:0007669"/>
    <property type="project" value="TreeGrafter"/>
</dbReference>
<reference evidence="11" key="2">
    <citation type="submission" date="2015-01" db="EMBL/GenBank/DDBJ databases">
        <title>Evolutionary Origins and Diversification of the Mycorrhizal Mutualists.</title>
        <authorList>
            <consortium name="DOE Joint Genome Institute"/>
            <consortium name="Mycorrhizal Genomics Consortium"/>
            <person name="Kohler A."/>
            <person name="Kuo A."/>
            <person name="Nagy L.G."/>
            <person name="Floudas D."/>
            <person name="Copeland A."/>
            <person name="Barry K.W."/>
            <person name="Cichocki N."/>
            <person name="Veneault-Fourrey C."/>
            <person name="LaButti K."/>
            <person name="Lindquist E.A."/>
            <person name="Lipzen A."/>
            <person name="Lundell T."/>
            <person name="Morin E."/>
            <person name="Murat C."/>
            <person name="Riley R."/>
            <person name="Ohm R."/>
            <person name="Sun H."/>
            <person name="Tunlid A."/>
            <person name="Henrissat B."/>
            <person name="Grigoriev I.V."/>
            <person name="Hibbett D.S."/>
            <person name="Martin F."/>
        </authorList>
    </citation>
    <scope>NUCLEOTIDE SEQUENCE [LARGE SCALE GENOMIC DNA]</scope>
    <source>
        <strain evidence="11">LaAM-08-1</strain>
    </source>
</reference>
<dbReference type="PROSITE" id="PS50011">
    <property type="entry name" value="PROTEIN_KINASE_DOM"/>
    <property type="match status" value="1"/>
</dbReference>
<dbReference type="SUPFAM" id="SSF56112">
    <property type="entry name" value="Protein kinase-like (PK-like)"/>
    <property type="match status" value="1"/>
</dbReference>
<evidence type="ECO:0000256" key="7">
    <source>
        <dbReference type="ARBA" id="ARBA00047899"/>
    </source>
</evidence>
<dbReference type="STRING" id="1095629.A0A0C9X5X2"/>
<dbReference type="PANTHER" id="PTHR47634">
    <property type="entry name" value="PROTEIN KINASE DOMAIN-CONTAINING PROTEIN-RELATED"/>
    <property type="match status" value="1"/>
</dbReference>
<keyword evidence="2" id="KW-0723">Serine/threonine-protein kinase</keyword>
<dbReference type="OrthoDB" id="5979581at2759"/>
<evidence type="ECO:0000256" key="4">
    <source>
        <dbReference type="ARBA" id="ARBA00022741"/>
    </source>
</evidence>
<dbReference type="GO" id="GO:0000245">
    <property type="term" value="P:spliceosomal complex assembly"/>
    <property type="evidence" value="ECO:0007669"/>
    <property type="project" value="TreeGrafter"/>
</dbReference>
<dbReference type="EC" id="2.7.11.1" evidence="1"/>
<gene>
    <name evidence="10" type="ORF">K443DRAFT_114427</name>
</gene>
<dbReference type="SMART" id="SM00220">
    <property type="entry name" value="S_TKc"/>
    <property type="match status" value="1"/>
</dbReference>
<evidence type="ECO:0000256" key="1">
    <source>
        <dbReference type="ARBA" id="ARBA00012513"/>
    </source>
</evidence>
<evidence type="ECO:0000256" key="5">
    <source>
        <dbReference type="ARBA" id="ARBA00022777"/>
    </source>
</evidence>
<evidence type="ECO:0000259" key="9">
    <source>
        <dbReference type="PROSITE" id="PS50011"/>
    </source>
</evidence>
<dbReference type="GO" id="GO:0005634">
    <property type="term" value="C:nucleus"/>
    <property type="evidence" value="ECO:0007669"/>
    <property type="project" value="TreeGrafter"/>
</dbReference>
<keyword evidence="11" id="KW-1185">Reference proteome</keyword>
<dbReference type="EMBL" id="KN838957">
    <property type="protein sequence ID" value="KIJ91887.1"/>
    <property type="molecule type" value="Genomic_DNA"/>
</dbReference>
<keyword evidence="3" id="KW-0808">Transferase</keyword>
<evidence type="ECO:0000256" key="6">
    <source>
        <dbReference type="ARBA" id="ARBA00022840"/>
    </source>
</evidence>
<sequence>MSVFPEEQLDLPIGYFPAQPGQVLKGGGWTVIRKLGWGPRSSTWLAIDNKDYIGEYGAIKILTAAATEESTANNERNLLFGAVKNIEEGVPEILSHFYESKRHLCIVLRVLGSSVEDLRLSNIYDGEYLPLHTVQKVIGDISARLTSLHFRDIVHGAVTVDNFLFWCVQAGDDIRKVLAKLPSERAEKVLGSDGVTYPIIKSQPLPHGYTWDATAEDIGYAEIYLSNYAHGKDSARVRDYFLKGDILARHVGSAHTLYPPKNFLPPEALQGGRMTVKSDIWTLGCTAYLLMTGSPLFSDSYVASPVETATETLGKLESLLTASEKISEKDILPTTSFLRSCLAIKPRNRAKAADVLNGGWIKCGCACGWCG</sequence>
<dbReference type="InterPro" id="IPR051334">
    <property type="entry name" value="SRPK"/>
</dbReference>
<evidence type="ECO:0000313" key="10">
    <source>
        <dbReference type="EMBL" id="KIJ91887.1"/>
    </source>
</evidence>
<keyword evidence="5" id="KW-0418">Kinase</keyword>
<keyword evidence="4" id="KW-0547">Nucleotide-binding</keyword>
<dbReference type="InterPro" id="IPR000719">
    <property type="entry name" value="Prot_kinase_dom"/>
</dbReference>
<dbReference type="Gene3D" id="3.30.200.20">
    <property type="entry name" value="Phosphorylase Kinase, domain 1"/>
    <property type="match status" value="1"/>
</dbReference>
<dbReference type="InterPro" id="IPR011009">
    <property type="entry name" value="Kinase-like_dom_sf"/>
</dbReference>
<dbReference type="Proteomes" id="UP000054477">
    <property type="component" value="Unassembled WGS sequence"/>
</dbReference>
<dbReference type="GO" id="GO:0050684">
    <property type="term" value="P:regulation of mRNA processing"/>
    <property type="evidence" value="ECO:0007669"/>
    <property type="project" value="TreeGrafter"/>
</dbReference>